<dbReference type="InterPro" id="IPR050475">
    <property type="entry name" value="Prenyltransferase_related"/>
</dbReference>
<dbReference type="PANTHER" id="PTHR42723">
    <property type="entry name" value="CHLOROPHYLL SYNTHASE"/>
    <property type="match status" value="1"/>
</dbReference>
<dbReference type="AlphaFoldDB" id="A0A8S0WMK0"/>
<keyword evidence="3 5" id="KW-1133">Transmembrane helix</keyword>
<gene>
    <name evidence="6" type="ORF">AAE3_LOCUS8371</name>
</gene>
<keyword evidence="2 5" id="KW-0812">Transmembrane</keyword>
<reference evidence="6 7" key="1">
    <citation type="submission" date="2020-01" db="EMBL/GenBank/DDBJ databases">
        <authorList>
            <person name="Gupta K D."/>
        </authorList>
    </citation>
    <scope>NUCLEOTIDE SEQUENCE [LARGE SCALE GENOMIC DNA]</scope>
</reference>
<evidence type="ECO:0000256" key="5">
    <source>
        <dbReference type="SAM" id="Phobius"/>
    </source>
</evidence>
<keyword evidence="4 5" id="KW-0472">Membrane</keyword>
<dbReference type="Proteomes" id="UP000467700">
    <property type="component" value="Unassembled WGS sequence"/>
</dbReference>
<accession>A0A8S0WMK0</accession>
<evidence type="ECO:0000256" key="2">
    <source>
        <dbReference type="ARBA" id="ARBA00022692"/>
    </source>
</evidence>
<feature type="transmembrane region" description="Helical" evidence="5">
    <location>
        <begin position="115"/>
        <end position="133"/>
    </location>
</feature>
<name>A0A8S0WMK0_CYCAE</name>
<dbReference type="Gene3D" id="1.10.357.140">
    <property type="entry name" value="UbiA prenyltransferase"/>
    <property type="match status" value="1"/>
</dbReference>
<protein>
    <submittedName>
        <fullName evidence="6">Uncharacterized protein</fullName>
    </submittedName>
</protein>
<dbReference type="InterPro" id="IPR044878">
    <property type="entry name" value="UbiA_sf"/>
</dbReference>
<evidence type="ECO:0000256" key="3">
    <source>
        <dbReference type="ARBA" id="ARBA00022989"/>
    </source>
</evidence>
<dbReference type="GO" id="GO:0016020">
    <property type="term" value="C:membrane"/>
    <property type="evidence" value="ECO:0007669"/>
    <property type="project" value="UniProtKB-SubCell"/>
</dbReference>
<dbReference type="Pfam" id="PF01040">
    <property type="entry name" value="UbiA"/>
    <property type="match status" value="1"/>
</dbReference>
<proteinExistence type="predicted"/>
<evidence type="ECO:0000256" key="1">
    <source>
        <dbReference type="ARBA" id="ARBA00004141"/>
    </source>
</evidence>
<organism evidence="6 7">
    <name type="scientific">Cyclocybe aegerita</name>
    <name type="common">Black poplar mushroom</name>
    <name type="synonym">Agrocybe aegerita</name>
    <dbReference type="NCBI Taxonomy" id="1973307"/>
    <lineage>
        <taxon>Eukaryota</taxon>
        <taxon>Fungi</taxon>
        <taxon>Dikarya</taxon>
        <taxon>Basidiomycota</taxon>
        <taxon>Agaricomycotina</taxon>
        <taxon>Agaricomycetes</taxon>
        <taxon>Agaricomycetidae</taxon>
        <taxon>Agaricales</taxon>
        <taxon>Agaricineae</taxon>
        <taxon>Bolbitiaceae</taxon>
        <taxon>Cyclocybe</taxon>
    </lineage>
</organism>
<evidence type="ECO:0000313" key="6">
    <source>
        <dbReference type="EMBL" id="CAA7266037.1"/>
    </source>
</evidence>
<dbReference type="GO" id="GO:0016765">
    <property type="term" value="F:transferase activity, transferring alkyl or aryl (other than methyl) groups"/>
    <property type="evidence" value="ECO:0007669"/>
    <property type="project" value="InterPro"/>
</dbReference>
<comment type="caution">
    <text evidence="6">The sequence shown here is derived from an EMBL/GenBank/DDBJ whole genome shotgun (WGS) entry which is preliminary data.</text>
</comment>
<sequence length="169" mass="18974">MSPSQNMPRIRFHLTTVYLFIRSDIKTILCPVTLFAVASNPSTQPMRLVSCFFWVFMHLLLIDIDNQSMAVEEDRINKPWRPLPSRRISLARASLIASLLYPACALFSWALGGEVLGLTSVVFGVLAYLYDHLELNSLWYMKIVINSLGYATLETGASLVIGMGHSIHV</sequence>
<dbReference type="InterPro" id="IPR000537">
    <property type="entry name" value="UbiA_prenyltransferase"/>
</dbReference>
<dbReference type="EMBL" id="CACVBS010000052">
    <property type="protein sequence ID" value="CAA7266037.1"/>
    <property type="molecule type" value="Genomic_DNA"/>
</dbReference>
<dbReference type="PANTHER" id="PTHR42723:SF1">
    <property type="entry name" value="CHLOROPHYLL SYNTHASE, CHLOROPLASTIC"/>
    <property type="match status" value="1"/>
</dbReference>
<comment type="subcellular location">
    <subcellularLocation>
        <location evidence="1">Membrane</location>
        <topology evidence="1">Multi-pass membrane protein</topology>
    </subcellularLocation>
</comment>
<keyword evidence="7" id="KW-1185">Reference proteome</keyword>
<evidence type="ECO:0000313" key="7">
    <source>
        <dbReference type="Proteomes" id="UP000467700"/>
    </source>
</evidence>
<evidence type="ECO:0000256" key="4">
    <source>
        <dbReference type="ARBA" id="ARBA00023136"/>
    </source>
</evidence>
<dbReference type="OrthoDB" id="434972at2759"/>